<dbReference type="InterPro" id="IPR003593">
    <property type="entry name" value="AAA+_ATPase"/>
</dbReference>
<evidence type="ECO:0000313" key="12">
    <source>
        <dbReference type="Proteomes" id="UP000177117"/>
    </source>
</evidence>
<proteinExistence type="predicted"/>
<gene>
    <name evidence="11" type="ORF">A2650_00305</name>
</gene>
<comment type="subcellular location">
    <subcellularLocation>
        <location evidence="1">Cell membrane</location>
        <topology evidence="1">Multi-pass membrane protein</topology>
    </subcellularLocation>
</comment>
<feature type="domain" description="ABC transporter" evidence="9">
    <location>
        <begin position="331"/>
        <end position="565"/>
    </location>
</feature>
<keyword evidence="2" id="KW-0813">Transport</keyword>
<dbReference type="Gene3D" id="1.20.1560.10">
    <property type="entry name" value="ABC transporter type 1, transmembrane domain"/>
    <property type="match status" value="1"/>
</dbReference>
<evidence type="ECO:0000256" key="4">
    <source>
        <dbReference type="ARBA" id="ARBA00022741"/>
    </source>
</evidence>
<dbReference type="PANTHER" id="PTHR24221:SF654">
    <property type="entry name" value="ATP-BINDING CASSETTE SUB-FAMILY B MEMBER 6"/>
    <property type="match status" value="1"/>
</dbReference>
<dbReference type="InterPro" id="IPR039421">
    <property type="entry name" value="Type_1_exporter"/>
</dbReference>
<sequence length="572" mass="63922">MKKYKWTFSIVFIGYGISNILGSVVKPLFYRNIMDVVVSAGENGATVTDEVIGLVKIIAGLILIQNIIHRVTDYAMVYSQSKIMKELANYSFAKLQNHSYQFFINNFQGSLVAKSRRFIRSFEVLQDNITFTFWKVILQLSGMFIVLFAVAPSVAKFFAIWSVLFICLMALLVNKKRKYDLRAAATESRTTGGLADAITGFLTIKMFSSIESEKKIFEGITDSEEKARRSSWNFNNLIMVIHSIVWLILEVVGLYLVVSSWIKGSVSPGTIMLVQAYFVTIGAIMWDLRSAVINSMRAISDASEMVEIFEQKPEILDSEDYEPCCIKSGKIVFDNISFTYGNKVPIFKDFNLIIESGQKVGLVGLSGSGKTTITKILLRFIDVAGGAVTIDGQNISKIKQNELRNTIAYVPQDPVLFHRSLKENIAYGKPDASDDEIFEVAQRANAHDFISRLPQGYGTFVGERGVKLSGGERQRIAIARAMLKNAPILILDEATSSLDSLSEKYVQEAFARLMESRTTIAIAHRLSTIRKMDRIIVLDGGVISEEGSHNELMEKKGAYHNLWAHQSDGFIS</sequence>
<evidence type="ECO:0000256" key="3">
    <source>
        <dbReference type="ARBA" id="ARBA00022692"/>
    </source>
</evidence>
<evidence type="ECO:0000256" key="5">
    <source>
        <dbReference type="ARBA" id="ARBA00022840"/>
    </source>
</evidence>
<evidence type="ECO:0000256" key="8">
    <source>
        <dbReference type="SAM" id="Phobius"/>
    </source>
</evidence>
<feature type="transmembrane region" description="Helical" evidence="8">
    <location>
        <begin position="6"/>
        <end position="25"/>
    </location>
</feature>
<protein>
    <recommendedName>
        <fullName evidence="13">ABC transporter ATP-binding protein</fullName>
    </recommendedName>
</protein>
<dbReference type="FunFam" id="3.40.50.300:FF:000287">
    <property type="entry name" value="Multidrug ABC transporter ATP-binding protein"/>
    <property type="match status" value="1"/>
</dbReference>
<dbReference type="Pfam" id="PF00664">
    <property type="entry name" value="ABC_membrane"/>
    <property type="match status" value="1"/>
</dbReference>
<organism evidence="11 12">
    <name type="scientific">Candidatus Yanofskybacteria bacterium RIFCSPHIGHO2_01_FULL_41_53</name>
    <dbReference type="NCBI Taxonomy" id="1802663"/>
    <lineage>
        <taxon>Bacteria</taxon>
        <taxon>Candidatus Yanofskyibacteriota</taxon>
    </lineage>
</organism>
<evidence type="ECO:0000256" key="7">
    <source>
        <dbReference type="ARBA" id="ARBA00023136"/>
    </source>
</evidence>
<keyword evidence="3 8" id="KW-0812">Transmembrane</keyword>
<dbReference type="PROSITE" id="PS50929">
    <property type="entry name" value="ABC_TM1F"/>
    <property type="match status" value="1"/>
</dbReference>
<comment type="caution">
    <text evidence="11">The sequence shown here is derived from an EMBL/GenBank/DDBJ whole genome shotgun (WGS) entry which is preliminary data.</text>
</comment>
<evidence type="ECO:0008006" key="13">
    <source>
        <dbReference type="Google" id="ProtNLM"/>
    </source>
</evidence>
<feature type="transmembrane region" description="Helical" evidence="8">
    <location>
        <begin position="157"/>
        <end position="173"/>
    </location>
</feature>
<feature type="transmembrane region" description="Helical" evidence="8">
    <location>
        <begin position="270"/>
        <end position="288"/>
    </location>
</feature>
<evidence type="ECO:0000256" key="2">
    <source>
        <dbReference type="ARBA" id="ARBA00022448"/>
    </source>
</evidence>
<dbReference type="GO" id="GO:0016887">
    <property type="term" value="F:ATP hydrolysis activity"/>
    <property type="evidence" value="ECO:0007669"/>
    <property type="project" value="InterPro"/>
</dbReference>
<reference evidence="11 12" key="1">
    <citation type="journal article" date="2016" name="Nat. Commun.">
        <title>Thousands of microbial genomes shed light on interconnected biogeochemical processes in an aquifer system.</title>
        <authorList>
            <person name="Anantharaman K."/>
            <person name="Brown C.T."/>
            <person name="Hug L.A."/>
            <person name="Sharon I."/>
            <person name="Castelle C.J."/>
            <person name="Probst A.J."/>
            <person name="Thomas B.C."/>
            <person name="Singh A."/>
            <person name="Wilkins M.J."/>
            <person name="Karaoz U."/>
            <person name="Brodie E.L."/>
            <person name="Williams K.H."/>
            <person name="Hubbard S.S."/>
            <person name="Banfield J.F."/>
        </authorList>
    </citation>
    <scope>NUCLEOTIDE SEQUENCE [LARGE SCALE GENOMIC DNA]</scope>
</reference>
<dbReference type="Gene3D" id="3.40.50.300">
    <property type="entry name" value="P-loop containing nucleotide triphosphate hydrolases"/>
    <property type="match status" value="1"/>
</dbReference>
<dbReference type="InterPro" id="IPR011527">
    <property type="entry name" value="ABC1_TM_dom"/>
</dbReference>
<keyword evidence="5" id="KW-0067">ATP-binding</keyword>
<evidence type="ECO:0000256" key="1">
    <source>
        <dbReference type="ARBA" id="ARBA00004651"/>
    </source>
</evidence>
<dbReference type="InterPro" id="IPR036640">
    <property type="entry name" value="ABC1_TM_sf"/>
</dbReference>
<dbReference type="AlphaFoldDB" id="A0A1F8EJW3"/>
<dbReference type="GO" id="GO:0140359">
    <property type="term" value="F:ABC-type transporter activity"/>
    <property type="evidence" value="ECO:0007669"/>
    <property type="project" value="InterPro"/>
</dbReference>
<dbReference type="Proteomes" id="UP000177117">
    <property type="component" value="Unassembled WGS sequence"/>
</dbReference>
<dbReference type="InterPro" id="IPR027417">
    <property type="entry name" value="P-loop_NTPase"/>
</dbReference>
<dbReference type="PROSITE" id="PS50893">
    <property type="entry name" value="ABC_TRANSPORTER_2"/>
    <property type="match status" value="1"/>
</dbReference>
<dbReference type="PROSITE" id="PS00211">
    <property type="entry name" value="ABC_TRANSPORTER_1"/>
    <property type="match status" value="1"/>
</dbReference>
<keyword evidence="7 8" id="KW-0472">Membrane</keyword>
<dbReference type="GO" id="GO:0034040">
    <property type="term" value="F:ATPase-coupled lipid transmembrane transporter activity"/>
    <property type="evidence" value="ECO:0007669"/>
    <property type="project" value="TreeGrafter"/>
</dbReference>
<keyword evidence="4" id="KW-0547">Nucleotide-binding</keyword>
<evidence type="ECO:0000313" key="11">
    <source>
        <dbReference type="EMBL" id="OGN01134.1"/>
    </source>
</evidence>
<dbReference type="GO" id="GO:0005886">
    <property type="term" value="C:plasma membrane"/>
    <property type="evidence" value="ECO:0007669"/>
    <property type="project" value="UniProtKB-SubCell"/>
</dbReference>
<feature type="transmembrane region" description="Helical" evidence="8">
    <location>
        <begin position="237"/>
        <end position="258"/>
    </location>
</feature>
<name>A0A1F8EJW3_9BACT</name>
<evidence type="ECO:0000256" key="6">
    <source>
        <dbReference type="ARBA" id="ARBA00022989"/>
    </source>
</evidence>
<dbReference type="PANTHER" id="PTHR24221">
    <property type="entry name" value="ATP-BINDING CASSETTE SUB-FAMILY B"/>
    <property type="match status" value="1"/>
</dbReference>
<keyword evidence="6 8" id="KW-1133">Transmembrane helix</keyword>
<dbReference type="SUPFAM" id="SSF52540">
    <property type="entry name" value="P-loop containing nucleoside triphosphate hydrolases"/>
    <property type="match status" value="1"/>
</dbReference>
<dbReference type="InterPro" id="IPR017871">
    <property type="entry name" value="ABC_transporter-like_CS"/>
</dbReference>
<dbReference type="GO" id="GO:0005524">
    <property type="term" value="F:ATP binding"/>
    <property type="evidence" value="ECO:0007669"/>
    <property type="project" value="UniProtKB-KW"/>
</dbReference>
<accession>A0A1F8EJW3</accession>
<dbReference type="InterPro" id="IPR003439">
    <property type="entry name" value="ABC_transporter-like_ATP-bd"/>
</dbReference>
<dbReference type="SMART" id="SM00382">
    <property type="entry name" value="AAA"/>
    <property type="match status" value="1"/>
</dbReference>
<feature type="domain" description="ABC transmembrane type-1" evidence="10">
    <location>
        <begin position="10"/>
        <end position="297"/>
    </location>
</feature>
<dbReference type="Pfam" id="PF00005">
    <property type="entry name" value="ABC_tran"/>
    <property type="match status" value="1"/>
</dbReference>
<evidence type="ECO:0000259" key="9">
    <source>
        <dbReference type="PROSITE" id="PS50893"/>
    </source>
</evidence>
<dbReference type="EMBL" id="MGJD01000010">
    <property type="protein sequence ID" value="OGN01134.1"/>
    <property type="molecule type" value="Genomic_DNA"/>
</dbReference>
<evidence type="ECO:0000259" key="10">
    <source>
        <dbReference type="PROSITE" id="PS50929"/>
    </source>
</evidence>
<dbReference type="SUPFAM" id="SSF90123">
    <property type="entry name" value="ABC transporter transmembrane region"/>
    <property type="match status" value="1"/>
</dbReference>
<feature type="transmembrane region" description="Helical" evidence="8">
    <location>
        <begin position="129"/>
        <end position="151"/>
    </location>
</feature>